<dbReference type="InterPro" id="IPR011029">
    <property type="entry name" value="DEATH-like_dom_sf"/>
</dbReference>
<dbReference type="Pfam" id="PF00531">
    <property type="entry name" value="Death"/>
    <property type="match status" value="1"/>
</dbReference>
<feature type="domain" description="GGDEF" evidence="2">
    <location>
        <begin position="403"/>
        <end position="459"/>
    </location>
</feature>
<dbReference type="PROSITE" id="PS50017">
    <property type="entry name" value="DEATH_DOMAIN"/>
    <property type="match status" value="1"/>
</dbReference>
<dbReference type="SUPFAM" id="SSF47986">
    <property type="entry name" value="DEATH domain"/>
    <property type="match status" value="1"/>
</dbReference>
<dbReference type="Gene3D" id="1.10.533.10">
    <property type="entry name" value="Death Domain, Fas"/>
    <property type="match status" value="1"/>
</dbReference>
<accession>A0AA89BV16</accession>
<dbReference type="GO" id="GO:0007165">
    <property type="term" value="P:signal transduction"/>
    <property type="evidence" value="ECO:0007669"/>
    <property type="project" value="InterPro"/>
</dbReference>
<dbReference type="InterPro" id="IPR000488">
    <property type="entry name" value="Death_dom"/>
</dbReference>
<organism evidence="3 4">
    <name type="scientific">Pinctada imbricata</name>
    <name type="common">Atlantic pearl-oyster</name>
    <name type="synonym">Pinctada martensii</name>
    <dbReference type="NCBI Taxonomy" id="66713"/>
    <lineage>
        <taxon>Eukaryota</taxon>
        <taxon>Metazoa</taxon>
        <taxon>Spiralia</taxon>
        <taxon>Lophotrochozoa</taxon>
        <taxon>Mollusca</taxon>
        <taxon>Bivalvia</taxon>
        <taxon>Autobranchia</taxon>
        <taxon>Pteriomorphia</taxon>
        <taxon>Pterioida</taxon>
        <taxon>Pterioidea</taxon>
        <taxon>Pteriidae</taxon>
        <taxon>Pinctada</taxon>
    </lineage>
</organism>
<protein>
    <recommendedName>
        <fullName evidence="5">Death domain-containing protein</fullName>
    </recommendedName>
</protein>
<dbReference type="PROSITE" id="PS50887">
    <property type="entry name" value="GGDEF"/>
    <property type="match status" value="1"/>
</dbReference>
<reference evidence="3" key="1">
    <citation type="submission" date="2019-08" db="EMBL/GenBank/DDBJ databases">
        <title>The improved chromosome-level genome for the pearl oyster Pinctada fucata martensii using PacBio sequencing and Hi-C.</title>
        <authorList>
            <person name="Zheng Z."/>
        </authorList>
    </citation>
    <scope>NUCLEOTIDE SEQUENCE</scope>
    <source>
        <strain evidence="3">ZZ-2019</strain>
        <tissue evidence="3">Adductor muscle</tissue>
    </source>
</reference>
<feature type="domain" description="Death" evidence="1">
    <location>
        <begin position="361"/>
        <end position="449"/>
    </location>
</feature>
<gene>
    <name evidence="3" type="ORF">FSP39_020728</name>
</gene>
<dbReference type="EMBL" id="VSWD01000014">
    <property type="protein sequence ID" value="KAK3083358.1"/>
    <property type="molecule type" value="Genomic_DNA"/>
</dbReference>
<proteinExistence type="predicted"/>
<dbReference type="AlphaFoldDB" id="A0AA89BV16"/>
<dbReference type="InterPro" id="IPR000160">
    <property type="entry name" value="GGDEF_dom"/>
</dbReference>
<sequence length="459" mass="53425">MNSMNKSMISLEGSAVSSLELVLKYLHMTGEIVWYYENPKLKNIIFHRPDTLVEMLRAIFRHDFDKHVVYNETYGKLASLTSKKFEMMKEDFLTKGLMMLEMLHYCLLHFQLSVEARDMFIDLMLKFDLCYEVPKFAGAPSTFASSRVLKFPWFLSTEEPKSLGAEWPEKIPADIIEISFKLQFPTSTPPNFFEKTSARLQNHILQREDWKNGVLGYRNRTKILVCRESVDSGTDVNVAVRGSDLQEIWYLITSCHTDMMVLLQEWPFVHYEQYLVCTHCRFTGVEEPYLYPAEILQHVCPRKVYRLQCCPDYKDATIPACLVYPLDPDFQDDIGEHIKTVKEFLQSLEDTVDSGRAAPLTDFGLSYVAARLGVEWTLVTLSLGLTQPEIEQIQLDNPYQVVKQITMALIRWRDRQRISQSEDRLLRELFEALLEQGRRDLVEDIQMKYGIDEGLFILV</sequence>
<evidence type="ECO:0008006" key="5">
    <source>
        <dbReference type="Google" id="ProtNLM"/>
    </source>
</evidence>
<evidence type="ECO:0000313" key="4">
    <source>
        <dbReference type="Proteomes" id="UP001186944"/>
    </source>
</evidence>
<dbReference type="Proteomes" id="UP001186944">
    <property type="component" value="Unassembled WGS sequence"/>
</dbReference>
<evidence type="ECO:0000313" key="3">
    <source>
        <dbReference type="EMBL" id="KAK3083358.1"/>
    </source>
</evidence>
<evidence type="ECO:0000259" key="1">
    <source>
        <dbReference type="PROSITE" id="PS50017"/>
    </source>
</evidence>
<evidence type="ECO:0000259" key="2">
    <source>
        <dbReference type="PROSITE" id="PS50887"/>
    </source>
</evidence>
<comment type="caution">
    <text evidence="3">The sequence shown here is derived from an EMBL/GenBank/DDBJ whole genome shotgun (WGS) entry which is preliminary data.</text>
</comment>
<dbReference type="SMART" id="SM00005">
    <property type="entry name" value="DEATH"/>
    <property type="match status" value="1"/>
</dbReference>
<keyword evidence="4" id="KW-1185">Reference proteome</keyword>
<name>A0AA89BV16_PINIB</name>